<dbReference type="Proteomes" id="UP001163846">
    <property type="component" value="Unassembled WGS sequence"/>
</dbReference>
<keyword evidence="2" id="KW-1185">Reference proteome</keyword>
<organism evidence="1 2">
    <name type="scientific">Lentinula raphanica</name>
    <dbReference type="NCBI Taxonomy" id="153919"/>
    <lineage>
        <taxon>Eukaryota</taxon>
        <taxon>Fungi</taxon>
        <taxon>Dikarya</taxon>
        <taxon>Basidiomycota</taxon>
        <taxon>Agaricomycotina</taxon>
        <taxon>Agaricomycetes</taxon>
        <taxon>Agaricomycetidae</taxon>
        <taxon>Agaricales</taxon>
        <taxon>Marasmiineae</taxon>
        <taxon>Omphalotaceae</taxon>
        <taxon>Lentinula</taxon>
    </lineage>
</organism>
<feature type="non-terminal residue" evidence="1">
    <location>
        <position position="1"/>
    </location>
</feature>
<protein>
    <submittedName>
        <fullName evidence="1">Uncharacterized protein</fullName>
    </submittedName>
</protein>
<reference evidence="1" key="1">
    <citation type="submission" date="2022-08" db="EMBL/GenBank/DDBJ databases">
        <authorList>
            <consortium name="DOE Joint Genome Institute"/>
            <person name="Min B."/>
            <person name="Riley R."/>
            <person name="Sierra-Patev S."/>
            <person name="Naranjo-Ortiz M."/>
            <person name="Looney B."/>
            <person name="Konkel Z."/>
            <person name="Slot J.C."/>
            <person name="Sakamoto Y."/>
            <person name="Steenwyk J.L."/>
            <person name="Rokas A."/>
            <person name="Carro J."/>
            <person name="Camarero S."/>
            <person name="Ferreira P."/>
            <person name="Molpeceres G."/>
            <person name="Ruiz-Duenas F.J."/>
            <person name="Serrano A."/>
            <person name="Henrissat B."/>
            <person name="Drula E."/>
            <person name="Hughes K.W."/>
            <person name="Mata J.L."/>
            <person name="Ishikawa N.K."/>
            <person name="Vargas-Isla R."/>
            <person name="Ushijima S."/>
            <person name="Smith C.A."/>
            <person name="Ahrendt S."/>
            <person name="Andreopoulos W."/>
            <person name="He G."/>
            <person name="Labutti K."/>
            <person name="Lipzen A."/>
            <person name="Ng V."/>
            <person name="Sandor L."/>
            <person name="Barry K."/>
            <person name="Martinez A.T."/>
            <person name="Xiao Y."/>
            <person name="Gibbons J.G."/>
            <person name="Terashima K."/>
            <person name="Hibbett D.S."/>
            <person name="Grigoriev I.V."/>
        </authorList>
    </citation>
    <scope>NUCLEOTIDE SEQUENCE</scope>
    <source>
        <strain evidence="1">TFB9207</strain>
    </source>
</reference>
<name>A0AA38UFC8_9AGAR</name>
<evidence type="ECO:0000313" key="1">
    <source>
        <dbReference type="EMBL" id="KAJ3839489.1"/>
    </source>
</evidence>
<comment type="caution">
    <text evidence="1">The sequence shown here is derived from an EMBL/GenBank/DDBJ whole genome shotgun (WGS) entry which is preliminary data.</text>
</comment>
<dbReference type="EMBL" id="MU806125">
    <property type="protein sequence ID" value="KAJ3839489.1"/>
    <property type="molecule type" value="Genomic_DNA"/>
</dbReference>
<proteinExistence type="predicted"/>
<dbReference type="AlphaFoldDB" id="A0AA38UFC8"/>
<accession>A0AA38UFC8</accession>
<gene>
    <name evidence="1" type="ORF">F5878DRAFT_616295</name>
</gene>
<evidence type="ECO:0000313" key="2">
    <source>
        <dbReference type="Proteomes" id="UP001163846"/>
    </source>
</evidence>
<sequence length="70" mass="8086">MAERLRRVTQALVLPFSWANVRVGSNPTLVIFICYQAIRTSLGLKLWILKSNDLSRWFRGPIAYRALFSC</sequence>